<gene>
    <name evidence="1" type="ordered locus">Swit_1084</name>
</gene>
<dbReference type="Proteomes" id="UP000001989">
    <property type="component" value="Chromosome"/>
</dbReference>
<evidence type="ECO:0000313" key="2">
    <source>
        <dbReference type="Proteomes" id="UP000001989"/>
    </source>
</evidence>
<organism evidence="1 2">
    <name type="scientific">Rhizorhabdus wittichii (strain DSM 6014 / CCUG 31198 / JCM 15750 / NBRC 105917 / EY 4224 / RW1)</name>
    <name type="common">Sphingomonas wittichii</name>
    <dbReference type="NCBI Taxonomy" id="392499"/>
    <lineage>
        <taxon>Bacteria</taxon>
        <taxon>Pseudomonadati</taxon>
        <taxon>Pseudomonadota</taxon>
        <taxon>Alphaproteobacteria</taxon>
        <taxon>Sphingomonadales</taxon>
        <taxon>Sphingomonadaceae</taxon>
        <taxon>Rhizorhabdus</taxon>
    </lineage>
</organism>
<accession>A0A9J9H9D1</accession>
<proteinExistence type="predicted"/>
<evidence type="ECO:0000313" key="1">
    <source>
        <dbReference type="EMBL" id="ABQ67450.1"/>
    </source>
</evidence>
<reference evidence="1 2" key="1">
    <citation type="journal article" date="2010" name="J. Bacteriol.">
        <title>Genome sequence of the dioxin-mineralizing bacterium Sphingomonas wittichii RW1.</title>
        <authorList>
            <person name="Miller T.R."/>
            <person name="Delcher A.L."/>
            <person name="Salzberg S.L."/>
            <person name="Saunders E."/>
            <person name="Detter J.C."/>
            <person name="Halden R.U."/>
        </authorList>
    </citation>
    <scope>NUCLEOTIDE SEQUENCE [LARGE SCALE GENOMIC DNA]</scope>
    <source>
        <strain evidence="2">DSM 6014 / CCUG 31198 / JCM 15750 / NBRC 105917 / EY 4224 / RW1</strain>
    </source>
</reference>
<protein>
    <submittedName>
        <fullName evidence="1">Uncharacterized protein</fullName>
    </submittedName>
</protein>
<sequence length="268" mass="29039">MGTRTLGSVDKFQPVSGSGDMDHAEEIIGQLVVADSDDPVDLEMAEHALDALALPVERAVSRIPPHDAACPGGNPKGVCGLPIEASQALATRGVRMKTDIKRLLWVLAVLFVLYQISKMGAPSSPPSLLPPEQSAFIDAKREASRNYDLAPNDLVKTEIADQWARDVCRMPPSPDIRGWKGRVRSIISGFEQPLIFLDIGENISLSSSVPSGPILDAVRTMRKGDEVVFSGQFRPDGEGCPVKLIGVYEETRVHKPSFEIELFSIAAQ</sequence>
<keyword evidence="2" id="KW-1185">Reference proteome</keyword>
<dbReference type="KEGG" id="swi:Swit_1084"/>
<name>A0A9J9H9D1_RHIWR</name>
<dbReference type="AlphaFoldDB" id="A0A9J9H9D1"/>
<dbReference type="EMBL" id="CP000699">
    <property type="protein sequence ID" value="ABQ67450.1"/>
    <property type="molecule type" value="Genomic_DNA"/>
</dbReference>